<evidence type="ECO:0000256" key="2">
    <source>
        <dbReference type="ARBA" id="ARBA00009694"/>
    </source>
</evidence>
<keyword evidence="5 6" id="KW-0472">Membrane</keyword>
<keyword evidence="3 6" id="KW-0812">Transmembrane</keyword>
<comment type="similarity">
    <text evidence="2">Belongs to the UPF0382 family.</text>
</comment>
<protein>
    <recommendedName>
        <fullName evidence="9">DUF423 domain-containing protein</fullName>
    </recommendedName>
</protein>
<dbReference type="AlphaFoldDB" id="A0A1V3NPW7"/>
<dbReference type="InterPro" id="IPR006696">
    <property type="entry name" value="DUF423"/>
</dbReference>
<evidence type="ECO:0000313" key="8">
    <source>
        <dbReference type="Proteomes" id="UP000189462"/>
    </source>
</evidence>
<gene>
    <name evidence="7" type="ORF">B1C78_03975</name>
</gene>
<evidence type="ECO:0000256" key="6">
    <source>
        <dbReference type="SAM" id="Phobius"/>
    </source>
</evidence>
<evidence type="ECO:0000313" key="7">
    <source>
        <dbReference type="EMBL" id="OOG27147.1"/>
    </source>
</evidence>
<evidence type="ECO:0000256" key="1">
    <source>
        <dbReference type="ARBA" id="ARBA00004141"/>
    </source>
</evidence>
<dbReference type="RefSeq" id="WP_077277840.1">
    <property type="nucleotide sequence ID" value="NZ_MVBK01000021.1"/>
</dbReference>
<evidence type="ECO:0000256" key="4">
    <source>
        <dbReference type="ARBA" id="ARBA00022989"/>
    </source>
</evidence>
<evidence type="ECO:0000256" key="5">
    <source>
        <dbReference type="ARBA" id="ARBA00023136"/>
    </source>
</evidence>
<dbReference type="EMBL" id="MVBK01000021">
    <property type="protein sequence ID" value="OOG27147.1"/>
    <property type="molecule type" value="Genomic_DNA"/>
</dbReference>
<dbReference type="PANTHER" id="PTHR43461">
    <property type="entry name" value="TRANSMEMBRANE PROTEIN 256"/>
    <property type="match status" value="1"/>
</dbReference>
<name>A0A1V3NPW7_9GAMM</name>
<dbReference type="Pfam" id="PF04241">
    <property type="entry name" value="DUF423"/>
    <property type="match status" value="1"/>
</dbReference>
<keyword evidence="4 6" id="KW-1133">Transmembrane helix</keyword>
<accession>A0A1V3NPW7</accession>
<reference evidence="7 8" key="1">
    <citation type="submission" date="2017-02" db="EMBL/GenBank/DDBJ databases">
        <title>Genomic diversity within the haloalkaliphilic genus Thioalkalivibrio.</title>
        <authorList>
            <person name="Ahn A.-C."/>
            <person name="Meier-Kolthoff J."/>
            <person name="Overmars L."/>
            <person name="Richter M."/>
            <person name="Woyke T."/>
            <person name="Sorokin D.Y."/>
            <person name="Muyzer G."/>
        </authorList>
    </citation>
    <scope>NUCLEOTIDE SEQUENCE [LARGE SCALE GENOMIC DNA]</scope>
    <source>
        <strain evidence="7 8">ALJD</strain>
    </source>
</reference>
<evidence type="ECO:0000256" key="3">
    <source>
        <dbReference type="ARBA" id="ARBA00022692"/>
    </source>
</evidence>
<comment type="subcellular location">
    <subcellularLocation>
        <location evidence="1">Membrane</location>
        <topology evidence="1">Multi-pass membrane protein</topology>
    </subcellularLocation>
</comment>
<dbReference type="STRING" id="108003.B1C78_03975"/>
<evidence type="ECO:0008006" key="9">
    <source>
        <dbReference type="Google" id="ProtNLM"/>
    </source>
</evidence>
<keyword evidence="8" id="KW-1185">Reference proteome</keyword>
<dbReference type="OrthoDB" id="9802121at2"/>
<feature type="transmembrane region" description="Helical" evidence="6">
    <location>
        <begin position="47"/>
        <end position="65"/>
    </location>
</feature>
<dbReference type="PANTHER" id="PTHR43461:SF1">
    <property type="entry name" value="TRANSMEMBRANE PROTEIN 256"/>
    <property type="match status" value="1"/>
</dbReference>
<dbReference type="Proteomes" id="UP000189462">
    <property type="component" value="Unassembled WGS sequence"/>
</dbReference>
<organism evidence="7 8">
    <name type="scientific">Thioalkalivibrio denitrificans</name>
    <dbReference type="NCBI Taxonomy" id="108003"/>
    <lineage>
        <taxon>Bacteria</taxon>
        <taxon>Pseudomonadati</taxon>
        <taxon>Pseudomonadota</taxon>
        <taxon>Gammaproteobacteria</taxon>
        <taxon>Chromatiales</taxon>
        <taxon>Ectothiorhodospiraceae</taxon>
        <taxon>Thioalkalivibrio</taxon>
    </lineage>
</organism>
<feature type="transmembrane region" description="Helical" evidence="6">
    <location>
        <begin position="72"/>
        <end position="90"/>
    </location>
</feature>
<comment type="caution">
    <text evidence="7">The sequence shown here is derived from an EMBL/GenBank/DDBJ whole genome shotgun (WGS) entry which is preliminary data.</text>
</comment>
<proteinExistence type="inferred from homology"/>
<feature type="transmembrane region" description="Helical" evidence="6">
    <location>
        <begin position="96"/>
        <end position="120"/>
    </location>
</feature>
<sequence length="126" mass="12920">MQRMFITSGAALMALAVALGAFGAHGLGDTLDPPLLAAWNTAVQYHAWHALGLLALGAVYARLAAGSARAAGLLMLAGIVLFSGSLYLMVLSGMRGLGAITPFGGLGFILAWLVFAWAALKGPQTH</sequence>
<dbReference type="GO" id="GO:0005886">
    <property type="term" value="C:plasma membrane"/>
    <property type="evidence" value="ECO:0007669"/>
    <property type="project" value="TreeGrafter"/>
</dbReference>